<keyword evidence="2" id="KW-0378">Hydrolase</keyword>
<name>A0A1L8ZBA1_BORBI</name>
<evidence type="ECO:0000256" key="1">
    <source>
        <dbReference type="ARBA" id="ARBA00005336"/>
    </source>
</evidence>
<evidence type="ECO:0000256" key="2">
    <source>
        <dbReference type="ARBA" id="ARBA00022801"/>
    </source>
</evidence>
<sequence length="178" mass="19643">QKASQNNKFKIPLFVATDQEGGWTQHIKSNTSETIGNLGITASLSPKDSYNTGYYIAQELSRIGINLNFAPIVDIYSNENNFTIGPRTYSDNPKIVSLLSLAFYKGQKQGGIISTAKHFPGHGNTTLDSHIDIPIINSNLLEINLNELLPYKILIQENIPVIMTGHIAYPKITNGENI</sequence>
<proteinExistence type="inferred from homology"/>
<dbReference type="PANTHER" id="PTHR30480">
    <property type="entry name" value="BETA-HEXOSAMINIDASE-RELATED"/>
    <property type="match status" value="1"/>
</dbReference>
<evidence type="ECO:0000313" key="5">
    <source>
        <dbReference type="EMBL" id="OJH15008.1"/>
    </source>
</evidence>
<feature type="domain" description="Glycoside hydrolase family 3 N-terminal" evidence="4">
    <location>
        <begin position="2"/>
        <end position="173"/>
    </location>
</feature>
<reference evidence="5" key="1">
    <citation type="journal article" date="2015" name="Microbiology">
        <title>Similarities in murine infection and immune response to Borrelia bissettii and Borrelia burgdorferi sensu stricto.</title>
        <authorList>
            <person name="Leydet B.F.Jr."/>
            <person name="Liang F.T."/>
        </authorList>
    </citation>
    <scope>NUCLEOTIDE SEQUENCE [LARGE SCALE GENOMIC DNA]</scope>
    <source>
        <strain evidence="5">CO275</strain>
    </source>
</reference>
<reference evidence="5" key="2">
    <citation type="submission" date="2015-07" db="EMBL/GenBank/DDBJ databases">
        <authorList>
            <person name="Noorani M."/>
        </authorList>
    </citation>
    <scope>NUCLEOTIDE SEQUENCE</scope>
    <source>
        <strain evidence="5">CO275</strain>
    </source>
</reference>
<dbReference type="Pfam" id="PF00933">
    <property type="entry name" value="Glyco_hydro_3"/>
    <property type="match status" value="1"/>
</dbReference>
<dbReference type="InterPro" id="IPR050226">
    <property type="entry name" value="NagZ_Beta-hexosaminidase"/>
</dbReference>
<accession>A0A1L8ZBA1</accession>
<organism evidence="5">
    <name type="scientific">Borrelia bissettiae</name>
    <name type="common">Borreliella bissettiae</name>
    <dbReference type="NCBI Taxonomy" id="64897"/>
    <lineage>
        <taxon>Bacteria</taxon>
        <taxon>Pseudomonadati</taxon>
        <taxon>Spirochaetota</taxon>
        <taxon>Spirochaetia</taxon>
        <taxon>Spirochaetales</taxon>
        <taxon>Borreliaceae</taxon>
        <taxon>Borreliella</taxon>
    </lineage>
</organism>
<dbReference type="SUPFAM" id="SSF51445">
    <property type="entry name" value="(Trans)glycosidases"/>
    <property type="match status" value="1"/>
</dbReference>
<dbReference type="InterPro" id="IPR017853">
    <property type="entry name" value="GH"/>
</dbReference>
<dbReference type="GO" id="GO:0005975">
    <property type="term" value="P:carbohydrate metabolic process"/>
    <property type="evidence" value="ECO:0007669"/>
    <property type="project" value="InterPro"/>
</dbReference>
<dbReference type="GO" id="GO:0009254">
    <property type="term" value="P:peptidoglycan turnover"/>
    <property type="evidence" value="ECO:0007669"/>
    <property type="project" value="TreeGrafter"/>
</dbReference>
<dbReference type="OrthoDB" id="9805821at2"/>
<dbReference type="Gene3D" id="3.20.20.300">
    <property type="entry name" value="Glycoside hydrolase, family 3, N-terminal domain"/>
    <property type="match status" value="1"/>
</dbReference>
<dbReference type="InterPro" id="IPR001764">
    <property type="entry name" value="Glyco_hydro_3_N"/>
</dbReference>
<dbReference type="PANTHER" id="PTHR30480:SF16">
    <property type="entry name" value="GLYCOSIDE HYDROLASE FAMILY 3 DOMAIN PROTEIN"/>
    <property type="match status" value="1"/>
</dbReference>
<dbReference type="AlphaFoldDB" id="A0A1L8ZBA1"/>
<protein>
    <submittedName>
        <fullName evidence="5">Beta-glucosidase</fullName>
    </submittedName>
</protein>
<evidence type="ECO:0000256" key="3">
    <source>
        <dbReference type="ARBA" id="ARBA00023295"/>
    </source>
</evidence>
<dbReference type="InterPro" id="IPR036962">
    <property type="entry name" value="Glyco_hydro_3_N_sf"/>
</dbReference>
<keyword evidence="3" id="KW-0326">Glycosidase</keyword>
<comment type="similarity">
    <text evidence="1">Belongs to the glycosyl hydrolase 3 family.</text>
</comment>
<feature type="non-terminal residue" evidence="5">
    <location>
        <position position="178"/>
    </location>
</feature>
<gene>
    <name evidence="5" type="ORF">ER70_05265</name>
</gene>
<evidence type="ECO:0000259" key="4">
    <source>
        <dbReference type="Pfam" id="PF00933"/>
    </source>
</evidence>
<feature type="non-terminal residue" evidence="5">
    <location>
        <position position="1"/>
    </location>
</feature>
<comment type="caution">
    <text evidence="5">The sequence shown here is derived from an EMBL/GenBank/DDBJ whole genome shotgun (WGS) entry which is preliminary data.</text>
</comment>
<dbReference type="GO" id="GO:0004553">
    <property type="term" value="F:hydrolase activity, hydrolyzing O-glycosyl compounds"/>
    <property type="evidence" value="ECO:0007669"/>
    <property type="project" value="InterPro"/>
</dbReference>
<dbReference type="EMBL" id="JNBW01000268">
    <property type="protein sequence ID" value="OJH15008.1"/>
    <property type="molecule type" value="Genomic_DNA"/>
</dbReference>